<dbReference type="Proteomes" id="UP000434036">
    <property type="component" value="Unassembled WGS sequence"/>
</dbReference>
<keyword evidence="5" id="KW-0238">DNA-binding</keyword>
<comment type="caution">
    <text evidence="9">The sequence shown here is derived from an EMBL/GenBank/DDBJ whole genome shotgun (WGS) entry which is preliminary data.</text>
</comment>
<dbReference type="RefSeq" id="WP_160624309.1">
    <property type="nucleotide sequence ID" value="NZ_WUUQ01000001.1"/>
</dbReference>
<evidence type="ECO:0000256" key="6">
    <source>
        <dbReference type="ARBA" id="ARBA00023163"/>
    </source>
</evidence>
<reference evidence="9 10" key="2">
    <citation type="submission" date="2020-01" db="EMBL/GenBank/DDBJ databases">
        <title>Clostridiaceae sp. nov. isolated from the gut of human by culturomics.</title>
        <authorList>
            <person name="Chang Y."/>
        </authorList>
    </citation>
    <scope>NUCLEOTIDE SEQUENCE [LARGE SCALE GENOMIC DNA]</scope>
    <source>
        <strain evidence="9 10">DONG20-135</strain>
    </source>
</reference>
<feature type="domain" description="RNA polymerase sigma-70 region 2" evidence="8">
    <location>
        <begin position="21"/>
        <end position="90"/>
    </location>
</feature>
<proteinExistence type="inferred from homology"/>
<dbReference type="InterPro" id="IPR013325">
    <property type="entry name" value="RNA_pol_sigma_r2"/>
</dbReference>
<dbReference type="SUPFAM" id="SSF46894">
    <property type="entry name" value="C-terminal effector domain of the bipartite response regulators"/>
    <property type="match status" value="1"/>
</dbReference>
<dbReference type="SUPFAM" id="SSF88946">
    <property type="entry name" value="Sigma2 domain of RNA polymerase sigma factors"/>
    <property type="match status" value="1"/>
</dbReference>
<name>A0A6N8U4E5_9FIRM</name>
<dbReference type="InterPro" id="IPR039425">
    <property type="entry name" value="RNA_pol_sigma-70-like"/>
</dbReference>
<keyword evidence="3" id="KW-0805">Transcription regulation</keyword>
<dbReference type="GO" id="GO:0003677">
    <property type="term" value="F:DNA binding"/>
    <property type="evidence" value="ECO:0007669"/>
    <property type="project" value="UniProtKB-KW"/>
</dbReference>
<dbReference type="InterPro" id="IPR016032">
    <property type="entry name" value="Sig_transdc_resp-reg_C-effctor"/>
</dbReference>
<evidence type="ECO:0000259" key="8">
    <source>
        <dbReference type="Pfam" id="PF04542"/>
    </source>
</evidence>
<dbReference type="Gene3D" id="1.10.1740.10">
    <property type="match status" value="1"/>
</dbReference>
<keyword evidence="6" id="KW-0804">Transcription</keyword>
<dbReference type="Pfam" id="PF04542">
    <property type="entry name" value="Sigma70_r2"/>
    <property type="match status" value="1"/>
</dbReference>
<reference evidence="9 10" key="1">
    <citation type="submission" date="2019-12" db="EMBL/GenBank/DDBJ databases">
        <authorList>
            <person name="Yang R."/>
        </authorList>
    </citation>
    <scope>NUCLEOTIDE SEQUENCE [LARGE SCALE GENOMIC DNA]</scope>
    <source>
        <strain evidence="9 10">DONG20-135</strain>
    </source>
</reference>
<evidence type="ECO:0000256" key="2">
    <source>
        <dbReference type="ARBA" id="ARBA00021245"/>
    </source>
</evidence>
<dbReference type="EMBL" id="WUUQ01000001">
    <property type="protein sequence ID" value="MXQ72830.1"/>
    <property type="molecule type" value="Genomic_DNA"/>
</dbReference>
<keyword evidence="10" id="KW-1185">Reference proteome</keyword>
<dbReference type="AlphaFoldDB" id="A0A6N8U4E5"/>
<dbReference type="GO" id="GO:0016987">
    <property type="term" value="F:sigma factor activity"/>
    <property type="evidence" value="ECO:0007669"/>
    <property type="project" value="UniProtKB-KW"/>
</dbReference>
<dbReference type="PANTHER" id="PTHR43133:SF8">
    <property type="entry name" value="RNA POLYMERASE SIGMA FACTOR HI_1459-RELATED"/>
    <property type="match status" value="1"/>
</dbReference>
<comment type="similarity">
    <text evidence="1">Belongs to the sigma-70 factor family.</text>
</comment>
<organism evidence="9 10">
    <name type="scientific">Copranaerobaculum intestinale</name>
    <dbReference type="NCBI Taxonomy" id="2692629"/>
    <lineage>
        <taxon>Bacteria</taxon>
        <taxon>Bacillati</taxon>
        <taxon>Bacillota</taxon>
        <taxon>Erysipelotrichia</taxon>
        <taxon>Erysipelotrichales</taxon>
        <taxon>Erysipelotrichaceae</taxon>
        <taxon>Copranaerobaculum</taxon>
    </lineage>
</organism>
<gene>
    <name evidence="9" type="ORF">GSF08_02565</name>
</gene>
<dbReference type="GO" id="GO:0006352">
    <property type="term" value="P:DNA-templated transcription initiation"/>
    <property type="evidence" value="ECO:0007669"/>
    <property type="project" value="InterPro"/>
</dbReference>
<dbReference type="InterPro" id="IPR007627">
    <property type="entry name" value="RNA_pol_sigma70_r2"/>
</dbReference>
<dbReference type="NCBIfam" id="TIGR02937">
    <property type="entry name" value="sigma70-ECF"/>
    <property type="match status" value="1"/>
</dbReference>
<dbReference type="InterPro" id="IPR014284">
    <property type="entry name" value="RNA_pol_sigma-70_dom"/>
</dbReference>
<evidence type="ECO:0000256" key="7">
    <source>
        <dbReference type="ARBA" id="ARBA00024701"/>
    </source>
</evidence>
<sequence>MNDYELLYLIHQHSDEAMELLLKKHERMIWSCIHHYYYRDDSDHSEIYQRCLLSFHRAVLRYRDDGDAGFATYLRRIIEREIIDYVRRYRSKQKLYELEAVSLDQAVREQDSLYLIDCVENNQPAYDGKWMLDYQNLLEHWQKQKQLLNDQERQIWDLRAAGRSYDEISEMLGITKKKVDNTLQKIRRNHKRVFD</sequence>
<evidence type="ECO:0000313" key="10">
    <source>
        <dbReference type="Proteomes" id="UP000434036"/>
    </source>
</evidence>
<dbReference type="PANTHER" id="PTHR43133">
    <property type="entry name" value="RNA POLYMERASE ECF-TYPE SIGMA FACTO"/>
    <property type="match status" value="1"/>
</dbReference>
<dbReference type="InterPro" id="IPR036388">
    <property type="entry name" value="WH-like_DNA-bd_sf"/>
</dbReference>
<evidence type="ECO:0000313" key="9">
    <source>
        <dbReference type="EMBL" id="MXQ72830.1"/>
    </source>
</evidence>
<evidence type="ECO:0000256" key="4">
    <source>
        <dbReference type="ARBA" id="ARBA00023082"/>
    </source>
</evidence>
<protein>
    <recommendedName>
        <fullName evidence="2">RNA polymerase sigma factor SigS</fullName>
    </recommendedName>
</protein>
<accession>A0A6N8U4E5</accession>
<comment type="function">
    <text evidence="7">Sigma factors are initiation factors that promote the attachment of RNA polymerase to specific initiation sites and are then released. Sigma-S contributes to the protection against external stress, thus playing a role in cellular fitness and survival.</text>
</comment>
<evidence type="ECO:0000256" key="3">
    <source>
        <dbReference type="ARBA" id="ARBA00023015"/>
    </source>
</evidence>
<keyword evidence="4" id="KW-0731">Sigma factor</keyword>
<dbReference type="Gene3D" id="1.10.10.10">
    <property type="entry name" value="Winged helix-like DNA-binding domain superfamily/Winged helix DNA-binding domain"/>
    <property type="match status" value="1"/>
</dbReference>
<evidence type="ECO:0000256" key="5">
    <source>
        <dbReference type="ARBA" id="ARBA00023125"/>
    </source>
</evidence>
<evidence type="ECO:0000256" key="1">
    <source>
        <dbReference type="ARBA" id="ARBA00007788"/>
    </source>
</evidence>